<dbReference type="InterPro" id="IPR020892">
    <property type="entry name" value="Cyclophilin-type_PPIase_CS"/>
</dbReference>
<name>A0AAF0F1M7_9BASI</name>
<comment type="catalytic activity">
    <reaction evidence="1 4">
        <text>[protein]-peptidylproline (omega=180) = [protein]-peptidylproline (omega=0)</text>
        <dbReference type="Rhea" id="RHEA:16237"/>
        <dbReference type="Rhea" id="RHEA-COMP:10747"/>
        <dbReference type="Rhea" id="RHEA-COMP:10748"/>
        <dbReference type="ChEBI" id="CHEBI:83833"/>
        <dbReference type="ChEBI" id="CHEBI:83834"/>
        <dbReference type="EC" id="5.2.1.8"/>
    </reaction>
</comment>
<feature type="domain" description="PPIase cyclophilin-type" evidence="5">
    <location>
        <begin position="21"/>
        <end position="155"/>
    </location>
</feature>
<dbReference type="GO" id="GO:0006457">
    <property type="term" value="P:protein folding"/>
    <property type="evidence" value="ECO:0007669"/>
    <property type="project" value="InterPro"/>
</dbReference>
<dbReference type="Pfam" id="PF00160">
    <property type="entry name" value="Pro_isomerase"/>
    <property type="match status" value="1"/>
</dbReference>
<gene>
    <name evidence="6" type="primary">cyp3</name>
    <name evidence="6" type="ORF">MJAP1_004135</name>
</gene>
<dbReference type="GeneID" id="85227786"/>
<evidence type="ECO:0000256" key="4">
    <source>
        <dbReference type="RuleBase" id="RU363019"/>
    </source>
</evidence>
<organism evidence="6 7">
    <name type="scientific">Malassezia japonica</name>
    <dbReference type="NCBI Taxonomy" id="223818"/>
    <lineage>
        <taxon>Eukaryota</taxon>
        <taxon>Fungi</taxon>
        <taxon>Dikarya</taxon>
        <taxon>Basidiomycota</taxon>
        <taxon>Ustilaginomycotina</taxon>
        <taxon>Malasseziomycetes</taxon>
        <taxon>Malasseziales</taxon>
        <taxon>Malasseziaceae</taxon>
        <taxon>Malassezia</taxon>
    </lineage>
</organism>
<dbReference type="PROSITE" id="PS50072">
    <property type="entry name" value="CSA_PPIASE_2"/>
    <property type="match status" value="1"/>
</dbReference>
<dbReference type="AlphaFoldDB" id="A0AAF0F1M7"/>
<accession>A0AAF0F1M7</accession>
<dbReference type="PRINTS" id="PR00153">
    <property type="entry name" value="CSAPPISMRASE"/>
</dbReference>
<evidence type="ECO:0000313" key="6">
    <source>
        <dbReference type="EMBL" id="WFD41140.1"/>
    </source>
</evidence>
<dbReference type="RefSeq" id="XP_060124037.1">
    <property type="nucleotide sequence ID" value="XM_060268054.1"/>
</dbReference>
<keyword evidence="2 4" id="KW-0697">Rotamase</keyword>
<keyword evidence="3 4" id="KW-0413">Isomerase</keyword>
<dbReference type="InterPro" id="IPR024936">
    <property type="entry name" value="Cyclophilin-type_PPIase"/>
</dbReference>
<protein>
    <recommendedName>
        <fullName evidence="4">Peptidyl-prolyl cis-trans isomerase</fullName>
        <shortName evidence="4">PPIase</shortName>
        <ecNumber evidence="4">5.2.1.8</ecNumber>
    </recommendedName>
</protein>
<dbReference type="InterPro" id="IPR029000">
    <property type="entry name" value="Cyclophilin-like_dom_sf"/>
</dbReference>
<comment type="function">
    <text evidence="4">PPIases accelerate the folding of proteins. It catalyzes the cis-trans isomerization of proline imidic peptide bonds in oligopeptides.</text>
</comment>
<dbReference type="PIRSF" id="PIRSF001467">
    <property type="entry name" value="Peptidylpro_ismrse"/>
    <property type="match status" value="1"/>
</dbReference>
<dbReference type="GO" id="GO:0016018">
    <property type="term" value="F:cyclosporin A binding"/>
    <property type="evidence" value="ECO:0007669"/>
    <property type="project" value="TreeGrafter"/>
</dbReference>
<dbReference type="GO" id="GO:0005737">
    <property type="term" value="C:cytoplasm"/>
    <property type="evidence" value="ECO:0007669"/>
    <property type="project" value="TreeGrafter"/>
</dbReference>
<comment type="similarity">
    <text evidence="4">Belongs to the cyclophilin-type PPIase family.</text>
</comment>
<evidence type="ECO:0000313" key="7">
    <source>
        <dbReference type="Proteomes" id="UP001217754"/>
    </source>
</evidence>
<dbReference type="Proteomes" id="UP001217754">
    <property type="component" value="Chromosome 9"/>
</dbReference>
<evidence type="ECO:0000256" key="2">
    <source>
        <dbReference type="ARBA" id="ARBA00023110"/>
    </source>
</evidence>
<dbReference type="EMBL" id="CP119966">
    <property type="protein sequence ID" value="WFD41140.1"/>
    <property type="molecule type" value="Genomic_DNA"/>
</dbReference>
<proteinExistence type="inferred from homology"/>
<dbReference type="InterPro" id="IPR002130">
    <property type="entry name" value="Cyclophilin-type_PPIase_dom"/>
</dbReference>
<sequence>MSTTTSNEVRGAGLNGRPVVFFDITIGETPVGRIKFELFSDFTPKFNHKPMGYKGSIFHRVIKDFMCQGGDFLNADGTGSFSIYGDKFDDENFLMKHDAPGLLSMANSGPNTNADFLDGKHVVFGKVIDGMLTLRKIENVPMGASNRPRVEVKIAGEFSYALTQNAS</sequence>
<reference evidence="6" key="1">
    <citation type="submission" date="2023-03" db="EMBL/GenBank/DDBJ databases">
        <title>Mating type loci evolution in Malassezia.</title>
        <authorList>
            <person name="Coelho M.A."/>
        </authorList>
    </citation>
    <scope>NUCLEOTIDE SEQUENCE</scope>
    <source>
        <strain evidence="6">CBS 9431</strain>
    </source>
</reference>
<dbReference type="EC" id="5.2.1.8" evidence="4"/>
<dbReference type="PANTHER" id="PTHR11071:SF561">
    <property type="entry name" value="PEPTIDYL-PROLYL CIS-TRANS ISOMERASE D-RELATED"/>
    <property type="match status" value="1"/>
</dbReference>
<dbReference type="GO" id="GO:0003755">
    <property type="term" value="F:peptidyl-prolyl cis-trans isomerase activity"/>
    <property type="evidence" value="ECO:0007669"/>
    <property type="project" value="UniProtKB-UniRule"/>
</dbReference>
<evidence type="ECO:0000256" key="1">
    <source>
        <dbReference type="ARBA" id="ARBA00000971"/>
    </source>
</evidence>
<dbReference type="SUPFAM" id="SSF50891">
    <property type="entry name" value="Cyclophilin-like"/>
    <property type="match status" value="1"/>
</dbReference>
<keyword evidence="7" id="KW-1185">Reference proteome</keyword>
<evidence type="ECO:0000259" key="5">
    <source>
        <dbReference type="PROSITE" id="PS50072"/>
    </source>
</evidence>
<dbReference type="PANTHER" id="PTHR11071">
    <property type="entry name" value="PEPTIDYL-PROLYL CIS-TRANS ISOMERASE"/>
    <property type="match status" value="1"/>
</dbReference>
<evidence type="ECO:0000256" key="3">
    <source>
        <dbReference type="ARBA" id="ARBA00023235"/>
    </source>
</evidence>
<dbReference type="Gene3D" id="2.40.100.10">
    <property type="entry name" value="Cyclophilin-like"/>
    <property type="match status" value="1"/>
</dbReference>
<dbReference type="PROSITE" id="PS00170">
    <property type="entry name" value="CSA_PPIASE_1"/>
    <property type="match status" value="1"/>
</dbReference>